<evidence type="ECO:0008006" key="4">
    <source>
        <dbReference type="Google" id="ProtNLM"/>
    </source>
</evidence>
<dbReference type="Gene3D" id="3.40.50.720">
    <property type="entry name" value="NAD(P)-binding Rossmann-like Domain"/>
    <property type="match status" value="1"/>
</dbReference>
<accession>A0A2J6QXT4</accession>
<evidence type="ECO:0000313" key="2">
    <source>
        <dbReference type="EMBL" id="PMD31074.1"/>
    </source>
</evidence>
<dbReference type="GO" id="GO:0016491">
    <property type="term" value="F:oxidoreductase activity"/>
    <property type="evidence" value="ECO:0007669"/>
    <property type="project" value="UniProtKB-KW"/>
</dbReference>
<dbReference type="AlphaFoldDB" id="A0A2J6QXT4"/>
<sequence length="352" mass="38339">MVQLSTVRACNADLVKNHHITAVFVGGTSGIGEYTMRALASTVGTSGRGIRAYIVSRNQKAADAIIADCRKVSKDLSLIQDVDRVCQDITSMEEARKPDGGTACIDLLVLTQAWFAFGGKLERIETSEGLIMSFSLLYYSRMRFIVQLLPLLAASPLQGRVVSVFAPGNEAKLFTDDLALRKPENFGFANFNSHTAFMTTLFFEKLAAANQGKLSLSHCFPGIVETPALTGNGVPSWFKGIWAVATPLVKAISTNPKECGDRLLFTISPRFPARSSDTKKDIKTPGKGEKLEVATSSDGVLGGGCYRNNAKSESVPLGKPYKSIRLNEVREKVWDHTMNVFENISTKGHYFG</sequence>
<dbReference type="Proteomes" id="UP000235786">
    <property type="component" value="Unassembled WGS sequence"/>
</dbReference>
<dbReference type="InterPro" id="IPR036291">
    <property type="entry name" value="NAD(P)-bd_dom_sf"/>
</dbReference>
<dbReference type="EMBL" id="KZ613964">
    <property type="protein sequence ID" value="PMD31074.1"/>
    <property type="molecule type" value="Genomic_DNA"/>
</dbReference>
<name>A0A2J6QXT4_HYAVF</name>
<dbReference type="PANTHER" id="PTHR47534">
    <property type="entry name" value="YALI0E05731P"/>
    <property type="match status" value="1"/>
</dbReference>
<keyword evidence="1" id="KW-0560">Oxidoreductase</keyword>
<dbReference type="PANTHER" id="PTHR47534:SF3">
    <property type="entry name" value="ALCOHOL DEHYDROGENASE-LIKE C-TERMINAL DOMAIN-CONTAINING PROTEIN"/>
    <property type="match status" value="1"/>
</dbReference>
<dbReference type="OrthoDB" id="2898509at2759"/>
<protein>
    <recommendedName>
        <fullName evidence="4">NAD(P)-binding protein</fullName>
    </recommendedName>
</protein>
<dbReference type="SUPFAM" id="SSF51735">
    <property type="entry name" value="NAD(P)-binding Rossmann-fold domains"/>
    <property type="match status" value="1"/>
</dbReference>
<dbReference type="STRING" id="1149755.A0A2J6QXT4"/>
<proteinExistence type="predicted"/>
<gene>
    <name evidence="2" type="ORF">L207DRAFT_611872</name>
</gene>
<evidence type="ECO:0000313" key="3">
    <source>
        <dbReference type="Proteomes" id="UP000235786"/>
    </source>
</evidence>
<organism evidence="2 3">
    <name type="scientific">Hyaloscypha variabilis (strain UAMH 11265 / GT02V1 / F)</name>
    <name type="common">Meliniomyces variabilis</name>
    <dbReference type="NCBI Taxonomy" id="1149755"/>
    <lineage>
        <taxon>Eukaryota</taxon>
        <taxon>Fungi</taxon>
        <taxon>Dikarya</taxon>
        <taxon>Ascomycota</taxon>
        <taxon>Pezizomycotina</taxon>
        <taxon>Leotiomycetes</taxon>
        <taxon>Helotiales</taxon>
        <taxon>Hyaloscyphaceae</taxon>
        <taxon>Hyaloscypha</taxon>
        <taxon>Hyaloscypha variabilis</taxon>
    </lineage>
</organism>
<evidence type="ECO:0000256" key="1">
    <source>
        <dbReference type="ARBA" id="ARBA00023002"/>
    </source>
</evidence>
<keyword evidence="3" id="KW-1185">Reference proteome</keyword>
<dbReference type="InterPro" id="IPR052228">
    <property type="entry name" value="Sec_Metab_Biosynth_Oxidored"/>
</dbReference>
<reference evidence="2 3" key="1">
    <citation type="submission" date="2016-04" db="EMBL/GenBank/DDBJ databases">
        <title>A degradative enzymes factory behind the ericoid mycorrhizal symbiosis.</title>
        <authorList>
            <consortium name="DOE Joint Genome Institute"/>
            <person name="Martino E."/>
            <person name="Morin E."/>
            <person name="Grelet G."/>
            <person name="Kuo A."/>
            <person name="Kohler A."/>
            <person name="Daghino S."/>
            <person name="Barry K."/>
            <person name="Choi C."/>
            <person name="Cichocki N."/>
            <person name="Clum A."/>
            <person name="Copeland A."/>
            <person name="Hainaut M."/>
            <person name="Haridas S."/>
            <person name="Labutti K."/>
            <person name="Lindquist E."/>
            <person name="Lipzen A."/>
            <person name="Khouja H.-R."/>
            <person name="Murat C."/>
            <person name="Ohm R."/>
            <person name="Olson A."/>
            <person name="Spatafora J."/>
            <person name="Veneault-Fourrey C."/>
            <person name="Henrissat B."/>
            <person name="Grigoriev I."/>
            <person name="Martin F."/>
            <person name="Perotto S."/>
        </authorList>
    </citation>
    <scope>NUCLEOTIDE SEQUENCE [LARGE SCALE GENOMIC DNA]</scope>
    <source>
        <strain evidence="2 3">F</strain>
    </source>
</reference>